<reference evidence="10 11" key="1">
    <citation type="submission" date="2014-05" db="EMBL/GenBank/DDBJ databases">
        <title>Draft genome sequence of a rare smut relative, Tilletiaria anomala UBC 951.</title>
        <authorList>
            <consortium name="DOE Joint Genome Institute"/>
            <person name="Toome M."/>
            <person name="Kuo A."/>
            <person name="Henrissat B."/>
            <person name="Lipzen A."/>
            <person name="Tritt A."/>
            <person name="Yoshinaga Y."/>
            <person name="Zane M."/>
            <person name="Barry K."/>
            <person name="Grigoriev I.V."/>
            <person name="Spatafora J.W."/>
            <person name="Aimea M.C."/>
        </authorList>
    </citation>
    <scope>NUCLEOTIDE SEQUENCE [LARGE SCALE GENOMIC DNA]</scope>
    <source>
        <strain evidence="10 11">UBC 951</strain>
    </source>
</reference>
<evidence type="ECO:0000256" key="6">
    <source>
        <dbReference type="ARBA" id="ARBA00022989"/>
    </source>
</evidence>
<keyword evidence="11" id="KW-1185">Reference proteome</keyword>
<keyword evidence="7 8" id="KW-0472">Membrane</keyword>
<dbReference type="InterPro" id="IPR050391">
    <property type="entry name" value="Mito_Metabolite_Transporter"/>
</dbReference>
<keyword evidence="4 8" id="KW-0812">Transmembrane</keyword>
<organism evidence="10 11">
    <name type="scientific">Tilletiaria anomala (strain ATCC 24038 / CBS 436.72 / UBC 951)</name>
    <dbReference type="NCBI Taxonomy" id="1037660"/>
    <lineage>
        <taxon>Eukaryota</taxon>
        <taxon>Fungi</taxon>
        <taxon>Dikarya</taxon>
        <taxon>Basidiomycota</taxon>
        <taxon>Ustilaginomycotina</taxon>
        <taxon>Exobasidiomycetes</taxon>
        <taxon>Georgefischeriales</taxon>
        <taxon>Tilletiariaceae</taxon>
        <taxon>Tilletiaria</taxon>
    </lineage>
</organism>
<proteinExistence type="inferred from homology"/>
<dbReference type="AlphaFoldDB" id="A0A066WFU9"/>
<dbReference type="InterPro" id="IPR018108">
    <property type="entry name" value="MCP_transmembrane"/>
</dbReference>
<evidence type="ECO:0000256" key="8">
    <source>
        <dbReference type="PROSITE-ProRule" id="PRU00282"/>
    </source>
</evidence>
<dbReference type="EMBL" id="JMSN01000016">
    <property type="protein sequence ID" value="KDN51378.1"/>
    <property type="molecule type" value="Genomic_DNA"/>
</dbReference>
<keyword evidence="5" id="KW-0677">Repeat</keyword>
<dbReference type="STRING" id="1037660.A0A066WFU9"/>
<comment type="caution">
    <text evidence="10">The sequence shown here is derived from an EMBL/GenBank/DDBJ whole genome shotgun (WGS) entry which is preliminary data.</text>
</comment>
<evidence type="ECO:0000256" key="2">
    <source>
        <dbReference type="ARBA" id="ARBA00006375"/>
    </source>
</evidence>
<keyword evidence="6" id="KW-1133">Transmembrane helix</keyword>
<accession>A0A066WFU9</accession>
<dbReference type="OrthoDB" id="756301at2759"/>
<dbReference type="Proteomes" id="UP000027361">
    <property type="component" value="Unassembled WGS sequence"/>
</dbReference>
<evidence type="ECO:0000313" key="10">
    <source>
        <dbReference type="EMBL" id="KDN51378.1"/>
    </source>
</evidence>
<dbReference type="GeneID" id="25263146"/>
<comment type="subcellular location">
    <subcellularLocation>
        <location evidence="1">Membrane</location>
        <topology evidence="1">Multi-pass membrane protein</topology>
    </subcellularLocation>
</comment>
<feature type="repeat" description="Solcar" evidence="8">
    <location>
        <begin position="133"/>
        <end position="235"/>
    </location>
</feature>
<dbReference type="OMA" id="HARRYCS"/>
<feature type="repeat" description="Solcar" evidence="8">
    <location>
        <begin position="32"/>
        <end position="124"/>
    </location>
</feature>
<dbReference type="Gene3D" id="1.50.40.10">
    <property type="entry name" value="Mitochondrial carrier domain"/>
    <property type="match status" value="1"/>
</dbReference>
<name>A0A066WFU9_TILAU</name>
<dbReference type="HOGENOM" id="CLU_015166_14_1_1"/>
<feature type="repeat" description="Solcar" evidence="8">
    <location>
        <begin position="247"/>
        <end position="332"/>
    </location>
</feature>
<evidence type="ECO:0000313" key="11">
    <source>
        <dbReference type="Proteomes" id="UP000027361"/>
    </source>
</evidence>
<keyword evidence="3 9" id="KW-0813">Transport</keyword>
<gene>
    <name evidence="10" type="ORF">K437DRAFT_244451</name>
</gene>
<dbReference type="InterPro" id="IPR023395">
    <property type="entry name" value="MCP_dom_sf"/>
</dbReference>
<comment type="similarity">
    <text evidence="2 9">Belongs to the mitochondrial carrier (TC 2.A.29) family.</text>
</comment>
<evidence type="ECO:0000256" key="3">
    <source>
        <dbReference type="ARBA" id="ARBA00022448"/>
    </source>
</evidence>
<dbReference type="GO" id="GO:0016020">
    <property type="term" value="C:membrane"/>
    <property type="evidence" value="ECO:0007669"/>
    <property type="project" value="UniProtKB-SubCell"/>
</dbReference>
<evidence type="ECO:0000256" key="4">
    <source>
        <dbReference type="ARBA" id="ARBA00022692"/>
    </source>
</evidence>
<dbReference type="Pfam" id="PF00153">
    <property type="entry name" value="Mito_carr"/>
    <property type="match status" value="3"/>
</dbReference>
<evidence type="ECO:0000256" key="1">
    <source>
        <dbReference type="ARBA" id="ARBA00004141"/>
    </source>
</evidence>
<dbReference type="SUPFAM" id="SSF103506">
    <property type="entry name" value="Mitochondrial carrier"/>
    <property type="match status" value="1"/>
</dbReference>
<evidence type="ECO:0000256" key="5">
    <source>
        <dbReference type="ARBA" id="ARBA00022737"/>
    </source>
</evidence>
<dbReference type="RefSeq" id="XP_013244724.1">
    <property type="nucleotide sequence ID" value="XM_013389270.1"/>
</dbReference>
<dbReference type="PANTHER" id="PTHR45618">
    <property type="entry name" value="MITOCHONDRIAL DICARBOXYLATE CARRIER-RELATED"/>
    <property type="match status" value="1"/>
</dbReference>
<sequence length="338" mass="35914">MGKKPPLTALDEEERLTAAVATSTPDTTRPPSFVSATFASAGLGNAVSACCTNPFDVLKTRQQLLLLRSGGGSGAVKPNFLTLGMEMVRTEGIKSLWSGVTASCLRELSYSTLRMGGYEPAKEFVATLGISQTSFLTKVFAGVLSGAVGAAVATPTDLVKVRMQAPRAAGRPPYWNTLIGFVEVFREGSRSTVPGASTGCVGGIKSLWRGVNPTIFRAAILTSSQIATYDQVKNGFKDGGFGFRMDEGIGLHFLSSAISGFVCSAASQPIDVIKTRIMADKDRKHLGSLSVVRKLLANEGPLALYKGFTACWGRLGLHTTISLVLFEQFRAFFGIKPL</sequence>
<protein>
    <submittedName>
        <fullName evidence="10">Mitochondrial carrier</fullName>
    </submittedName>
</protein>
<dbReference type="InParanoid" id="A0A066WFU9"/>
<dbReference type="PROSITE" id="PS50920">
    <property type="entry name" value="SOLCAR"/>
    <property type="match status" value="3"/>
</dbReference>
<evidence type="ECO:0000256" key="7">
    <source>
        <dbReference type="ARBA" id="ARBA00023136"/>
    </source>
</evidence>
<evidence type="ECO:0000256" key="9">
    <source>
        <dbReference type="RuleBase" id="RU000488"/>
    </source>
</evidence>